<keyword evidence="1" id="KW-1133">Transmembrane helix</keyword>
<feature type="transmembrane region" description="Helical" evidence="1">
    <location>
        <begin position="140"/>
        <end position="160"/>
    </location>
</feature>
<gene>
    <name evidence="2" type="ORF">ABVK25_002218</name>
</gene>
<comment type="caution">
    <text evidence="2">The sequence shown here is derived from an EMBL/GenBank/DDBJ whole genome shotgun (WGS) entry which is preliminary data.</text>
</comment>
<sequence>MKDLIYVLLTRGVLLLIGRLILLIHFTCRCVIQRSAPGQPMMISSCWKEFLATLSILLALCNVGSIVALADRFRTLDPFMNQDCHVIYNPVNCTSAIPGWHYTCLWFAIPSLVGFAMISTSITRSKQLLGVPGLLFHPRILAFALFLFLITTLACTPLATPSVFFKGTSFRTWENVSLSLAILAINSYIFGVVVMVNGVILLVLQFCMEWVASRPTVTPGVISPQGRRRHRRSQPEWIPLESRNYMILGHIVMQQIAASGAARMTRNEPVYMEDCRTDLAFESDFRRPCQEPAIGCHRASRI</sequence>
<evidence type="ECO:0000313" key="2">
    <source>
        <dbReference type="EMBL" id="KAL2057166.1"/>
    </source>
</evidence>
<keyword evidence="1" id="KW-0812">Transmembrane</keyword>
<reference evidence="2 3" key="1">
    <citation type="submission" date="2024-09" db="EMBL/GenBank/DDBJ databases">
        <title>Rethinking Asexuality: The Enigmatic Case of Functional Sexual Genes in Lepraria (Stereocaulaceae).</title>
        <authorList>
            <person name="Doellman M."/>
            <person name="Sun Y."/>
            <person name="Barcenas-Pena A."/>
            <person name="Lumbsch H.T."/>
            <person name="Grewe F."/>
        </authorList>
    </citation>
    <scope>NUCLEOTIDE SEQUENCE [LARGE SCALE GENOMIC DNA]</scope>
    <source>
        <strain evidence="2 3">Grewe 0041</strain>
    </source>
</reference>
<organism evidence="2 3">
    <name type="scientific">Lepraria finkii</name>
    <dbReference type="NCBI Taxonomy" id="1340010"/>
    <lineage>
        <taxon>Eukaryota</taxon>
        <taxon>Fungi</taxon>
        <taxon>Dikarya</taxon>
        <taxon>Ascomycota</taxon>
        <taxon>Pezizomycotina</taxon>
        <taxon>Lecanoromycetes</taxon>
        <taxon>OSLEUM clade</taxon>
        <taxon>Lecanoromycetidae</taxon>
        <taxon>Lecanorales</taxon>
        <taxon>Lecanorineae</taxon>
        <taxon>Stereocaulaceae</taxon>
        <taxon>Lepraria</taxon>
    </lineage>
</organism>
<accession>A0ABR4BK12</accession>
<feature type="transmembrane region" description="Helical" evidence="1">
    <location>
        <begin position="99"/>
        <end position="119"/>
    </location>
</feature>
<evidence type="ECO:0000313" key="3">
    <source>
        <dbReference type="Proteomes" id="UP001590951"/>
    </source>
</evidence>
<feature type="transmembrane region" description="Helical" evidence="1">
    <location>
        <begin position="49"/>
        <end position="70"/>
    </location>
</feature>
<keyword evidence="3" id="KW-1185">Reference proteome</keyword>
<name>A0ABR4BK12_9LECA</name>
<dbReference type="Proteomes" id="UP001590951">
    <property type="component" value="Unassembled WGS sequence"/>
</dbReference>
<protein>
    <submittedName>
        <fullName evidence="2">Uncharacterized protein</fullName>
    </submittedName>
</protein>
<feature type="transmembrane region" description="Helical" evidence="1">
    <location>
        <begin position="180"/>
        <end position="204"/>
    </location>
</feature>
<evidence type="ECO:0000256" key="1">
    <source>
        <dbReference type="SAM" id="Phobius"/>
    </source>
</evidence>
<keyword evidence="1" id="KW-0472">Membrane</keyword>
<feature type="transmembrane region" description="Helical" evidence="1">
    <location>
        <begin position="6"/>
        <end position="28"/>
    </location>
</feature>
<proteinExistence type="predicted"/>
<dbReference type="EMBL" id="JBHFEH010000005">
    <property type="protein sequence ID" value="KAL2057166.1"/>
    <property type="molecule type" value="Genomic_DNA"/>
</dbReference>